<gene>
    <name evidence="1" type="ORF">B1A74_08470</name>
</gene>
<organism evidence="1 2">
    <name type="scientific">Thioalkalivibrio halophilus</name>
    <dbReference type="NCBI Taxonomy" id="252474"/>
    <lineage>
        <taxon>Bacteria</taxon>
        <taxon>Pseudomonadati</taxon>
        <taxon>Pseudomonadota</taxon>
        <taxon>Gammaproteobacteria</taxon>
        <taxon>Chromatiales</taxon>
        <taxon>Ectothiorhodospiraceae</taxon>
        <taxon>Thioalkalivibrio</taxon>
    </lineage>
</organism>
<comment type="caution">
    <text evidence="1">The sequence shown here is derived from an EMBL/GenBank/DDBJ whole genome shotgun (WGS) entry which is preliminary data.</text>
</comment>
<dbReference type="RefSeq" id="WP_077244369.1">
    <property type="nucleotide sequence ID" value="NZ_MUZR01000029.1"/>
</dbReference>
<dbReference type="OrthoDB" id="5797037at2"/>
<evidence type="ECO:0000313" key="1">
    <source>
        <dbReference type="EMBL" id="OOC09919.1"/>
    </source>
</evidence>
<reference evidence="1 2" key="1">
    <citation type="submission" date="2017-02" db="EMBL/GenBank/DDBJ databases">
        <title>Genomic diversity within the haloalkaliphilic genus Thioalkalivibrio.</title>
        <authorList>
            <person name="Ahn A.-C."/>
            <person name="Meier-Kolthoff J."/>
            <person name="Overmars L."/>
            <person name="Richter M."/>
            <person name="Woyke T."/>
            <person name="Sorokin D.Y."/>
            <person name="Muyzer G."/>
        </authorList>
    </citation>
    <scope>NUCLEOTIDE SEQUENCE [LARGE SCALE GENOMIC DNA]</scope>
    <source>
        <strain evidence="1 2">HL17</strain>
    </source>
</reference>
<sequence length="67" mass="7597">MNLVKAENGEIVIRMPVAEASDALYTLHNRADDLDDCEDLTEALEAAGVPMPEEEHHRRYEYMPPVD</sequence>
<proteinExistence type="predicted"/>
<dbReference type="EMBL" id="MUZR01000029">
    <property type="protein sequence ID" value="OOC09919.1"/>
    <property type="molecule type" value="Genomic_DNA"/>
</dbReference>
<dbReference type="AlphaFoldDB" id="A0A1V2ZXX2"/>
<name>A0A1V2ZXX2_9GAMM</name>
<dbReference type="Proteomes" id="UP000189177">
    <property type="component" value="Unassembled WGS sequence"/>
</dbReference>
<protein>
    <submittedName>
        <fullName evidence="1">Uncharacterized protein</fullName>
    </submittedName>
</protein>
<dbReference type="STRING" id="252474.B1A74_08470"/>
<accession>A0A1V2ZXX2</accession>
<keyword evidence="2" id="KW-1185">Reference proteome</keyword>
<evidence type="ECO:0000313" key="2">
    <source>
        <dbReference type="Proteomes" id="UP000189177"/>
    </source>
</evidence>